<feature type="domain" description="Acyl-CoA thioesterase-like C-terminal" evidence="2">
    <location>
        <begin position="188"/>
        <end position="311"/>
    </location>
</feature>
<evidence type="ECO:0000313" key="3">
    <source>
        <dbReference type="EMBL" id="RMJ18493.1"/>
    </source>
</evidence>
<dbReference type="PANTHER" id="PTHR38110:SF4">
    <property type="entry name" value="THIOESTERASE-LIKE SUPERFAMILY-DOMAIN-CONTAINING PROTEIN"/>
    <property type="match status" value="1"/>
</dbReference>
<evidence type="ECO:0000313" key="4">
    <source>
        <dbReference type="Proteomes" id="UP000277212"/>
    </source>
</evidence>
<dbReference type="OrthoDB" id="2532955at2759"/>
<dbReference type="Pfam" id="PF20789">
    <property type="entry name" value="4HBT_3C"/>
    <property type="match status" value="1"/>
</dbReference>
<organism evidence="3 4">
    <name type="scientific">Fusarium kuroshium</name>
    <dbReference type="NCBI Taxonomy" id="2010991"/>
    <lineage>
        <taxon>Eukaryota</taxon>
        <taxon>Fungi</taxon>
        <taxon>Dikarya</taxon>
        <taxon>Ascomycota</taxon>
        <taxon>Pezizomycotina</taxon>
        <taxon>Sordariomycetes</taxon>
        <taxon>Hypocreomycetidae</taxon>
        <taxon>Hypocreales</taxon>
        <taxon>Nectriaceae</taxon>
        <taxon>Fusarium</taxon>
        <taxon>Fusarium solani species complex</taxon>
    </lineage>
</organism>
<dbReference type="STRING" id="2010991.A0A3M2SLQ4"/>
<dbReference type="AlphaFoldDB" id="A0A3M2SLQ4"/>
<dbReference type="SUPFAM" id="SSF54637">
    <property type="entry name" value="Thioesterase/thiol ester dehydrase-isomerase"/>
    <property type="match status" value="1"/>
</dbReference>
<dbReference type="Gene3D" id="2.40.160.210">
    <property type="entry name" value="Acyl-CoA thioesterase, double hotdog domain"/>
    <property type="match status" value="1"/>
</dbReference>
<evidence type="ECO:0000259" key="2">
    <source>
        <dbReference type="Pfam" id="PF20789"/>
    </source>
</evidence>
<keyword evidence="4" id="KW-1185">Reference proteome</keyword>
<dbReference type="Proteomes" id="UP000277212">
    <property type="component" value="Unassembled WGS sequence"/>
</dbReference>
<gene>
    <name evidence="3" type="ORF">CDV36_001811</name>
</gene>
<protein>
    <recommendedName>
        <fullName evidence="5">Thioesterase domain-containing protein</fullName>
    </recommendedName>
</protein>
<evidence type="ECO:0008006" key="5">
    <source>
        <dbReference type="Google" id="ProtNLM"/>
    </source>
</evidence>
<dbReference type="EMBL" id="NKUJ01000018">
    <property type="protein sequence ID" value="RMJ18493.1"/>
    <property type="molecule type" value="Genomic_DNA"/>
</dbReference>
<feature type="domain" description="Acyl-CoA thioesterase-like N-terminal HotDog" evidence="1">
    <location>
        <begin position="61"/>
        <end position="145"/>
    </location>
</feature>
<dbReference type="Pfam" id="PF13622">
    <property type="entry name" value="4HBT_3"/>
    <property type="match status" value="1"/>
</dbReference>
<sequence>MSDAHLPNFHDDVTPGWEPYKFPRTGLPEAIKTKPLEGSNGDRYSGSVPLVWCANAGRKLSAHGGYCASVLMTTARQYNKEKHQKLVHTEPLNLFVEYLHPLPAGRFEVALETLQAGNRGSTIQAKLLSGKGDKQETCSIAIIRFGILKDEGFVHNIQPPIGPVPDRDKECARWTDALAYQFNPPTSAVRVYTPRDSGTPLWSEKYGGQSVRYQWTKMDDEDTFRLEHIPTLADLVPIMPLNFAEDGIFMAARYRVPTTCLQITFHAPLNNDEWLLTRTTMERLYAGRFDMKIQMYDEQKNLVASCVQLCAMIPQSKEKARGKL</sequence>
<dbReference type="PANTHER" id="PTHR38110">
    <property type="entry name" value="CHROMOSOME 23, WHOLE GENOME SHOTGUN SEQUENCE"/>
    <property type="match status" value="1"/>
</dbReference>
<accession>A0A3M2SLQ4</accession>
<name>A0A3M2SLQ4_9HYPO</name>
<dbReference type="InterPro" id="IPR049450">
    <property type="entry name" value="ACOT8-like_C"/>
</dbReference>
<dbReference type="InterPro" id="IPR052389">
    <property type="entry name" value="Sec_Metab_Biosynth-Assoc"/>
</dbReference>
<reference evidence="3 4" key="1">
    <citation type="submission" date="2017-06" db="EMBL/GenBank/DDBJ databases">
        <title>Comparative genomic analysis of Ambrosia Fusariam Clade fungi.</title>
        <authorList>
            <person name="Stajich J.E."/>
            <person name="Carrillo J."/>
            <person name="Kijimoto T."/>
            <person name="Eskalen A."/>
            <person name="O'Donnell K."/>
            <person name="Kasson M."/>
        </authorList>
    </citation>
    <scope>NUCLEOTIDE SEQUENCE [LARGE SCALE GENOMIC DNA]</scope>
    <source>
        <strain evidence="3">UCR3666</strain>
    </source>
</reference>
<dbReference type="InterPro" id="IPR029069">
    <property type="entry name" value="HotDog_dom_sf"/>
</dbReference>
<evidence type="ECO:0000259" key="1">
    <source>
        <dbReference type="Pfam" id="PF13622"/>
    </source>
</evidence>
<dbReference type="InterPro" id="IPR042171">
    <property type="entry name" value="Acyl-CoA_hotdog"/>
</dbReference>
<dbReference type="InterPro" id="IPR049449">
    <property type="entry name" value="TesB_ACOT8-like_N"/>
</dbReference>
<comment type="caution">
    <text evidence="3">The sequence shown here is derived from an EMBL/GenBank/DDBJ whole genome shotgun (WGS) entry which is preliminary data.</text>
</comment>
<proteinExistence type="predicted"/>